<dbReference type="KEGG" id="pmai:CF386_08530"/>
<keyword evidence="4 6" id="KW-1133">Transmembrane helix</keyword>
<dbReference type="EMBL" id="CP022356">
    <property type="protein sequence ID" value="ASK79106.1"/>
    <property type="molecule type" value="Genomic_DNA"/>
</dbReference>
<dbReference type="Proteomes" id="UP000242175">
    <property type="component" value="Chromosome small"/>
</dbReference>
<feature type="transmembrane region" description="Helical" evidence="6">
    <location>
        <begin position="80"/>
        <end position="103"/>
    </location>
</feature>
<dbReference type="AlphaFoldDB" id="A0A220VFU8"/>
<protein>
    <recommendedName>
        <fullName evidence="6">Probable membrane transporter protein</fullName>
    </recommendedName>
</protein>
<evidence type="ECO:0000256" key="2">
    <source>
        <dbReference type="ARBA" id="ARBA00009142"/>
    </source>
</evidence>
<dbReference type="Pfam" id="PF01925">
    <property type="entry name" value="TauE"/>
    <property type="match status" value="1"/>
</dbReference>
<dbReference type="PANTHER" id="PTHR43701">
    <property type="entry name" value="MEMBRANE TRANSPORTER PROTEIN MJ0441-RELATED"/>
    <property type="match status" value="1"/>
</dbReference>
<dbReference type="PANTHER" id="PTHR43701:SF2">
    <property type="entry name" value="MEMBRANE TRANSPORTER PROTEIN YJNA-RELATED"/>
    <property type="match status" value="1"/>
</dbReference>
<keyword evidence="3 6" id="KW-0812">Transmembrane</keyword>
<gene>
    <name evidence="7" type="ORF">CF386_08530</name>
</gene>
<evidence type="ECO:0000256" key="4">
    <source>
        <dbReference type="ARBA" id="ARBA00022989"/>
    </source>
</evidence>
<dbReference type="GO" id="GO:0005886">
    <property type="term" value="C:plasma membrane"/>
    <property type="evidence" value="ECO:0007669"/>
    <property type="project" value="UniProtKB-SubCell"/>
</dbReference>
<reference evidence="7 8" key="1">
    <citation type="journal article" date="2016" name="Int. J. Syst. Evol. Microbiol.">
        <title>Paraphotobacterium marinum gen. nov., sp. nov., a member of the family Vibrionaceae, isolated from surface seawater.</title>
        <authorList>
            <person name="Huang Z."/>
            <person name="Dong C."/>
            <person name="Shao Z."/>
        </authorList>
    </citation>
    <scope>NUCLEOTIDE SEQUENCE [LARGE SCALE GENOMIC DNA]</scope>
    <source>
        <strain evidence="7 8">NSCS20N07D</strain>
    </source>
</reference>
<organism evidence="7 8">
    <name type="scientific">Paraphotobacterium marinum</name>
    <dbReference type="NCBI Taxonomy" id="1755811"/>
    <lineage>
        <taxon>Bacteria</taxon>
        <taxon>Pseudomonadati</taxon>
        <taxon>Pseudomonadota</taxon>
        <taxon>Gammaproteobacteria</taxon>
        <taxon>Vibrionales</taxon>
        <taxon>Vibrionaceae</taxon>
        <taxon>Paraphotobacterium</taxon>
    </lineage>
</organism>
<keyword evidence="5 6" id="KW-0472">Membrane</keyword>
<evidence type="ECO:0000256" key="6">
    <source>
        <dbReference type="RuleBase" id="RU363041"/>
    </source>
</evidence>
<comment type="similarity">
    <text evidence="2 6">Belongs to the 4-toluene sulfonate uptake permease (TSUP) (TC 2.A.102) family.</text>
</comment>
<sequence>MEFFLIILSITFLSGVISGVFGGGSGIVLVPGYFFVLSHFYPNSEHHMQVAIATTFATSIFIGIFATIKQYKYKHVSTELLKQHILPILIGGILGVLLMSVIPSDSLKIFFAIILLGIAIWMINRVIRPNVKVIHAPKYLRNLLALLAGLFSMSAGVSSFYVPFFIKFGTPIKNAIGSSTVITLIMSICLTPEGILAGLTAKNLPVNTIGYLHYHIFLIGIIPSILGAVGGSKLTHLLSPKILQIIYICMIFFVSGLMIF</sequence>
<dbReference type="OrthoDB" id="457670at2"/>
<dbReference type="InterPro" id="IPR051598">
    <property type="entry name" value="TSUP/Inactive_protease-like"/>
</dbReference>
<dbReference type="RefSeq" id="WP_089074014.1">
    <property type="nucleotide sequence ID" value="NZ_CBCSAM010000002.1"/>
</dbReference>
<evidence type="ECO:0000313" key="8">
    <source>
        <dbReference type="Proteomes" id="UP000242175"/>
    </source>
</evidence>
<evidence type="ECO:0000256" key="1">
    <source>
        <dbReference type="ARBA" id="ARBA00004141"/>
    </source>
</evidence>
<keyword evidence="6" id="KW-1003">Cell membrane</keyword>
<keyword evidence="8" id="KW-1185">Reference proteome</keyword>
<feature type="transmembrane region" description="Helical" evidence="6">
    <location>
        <begin position="46"/>
        <end position="68"/>
    </location>
</feature>
<feature type="transmembrane region" description="Helical" evidence="6">
    <location>
        <begin position="109"/>
        <end position="127"/>
    </location>
</feature>
<comment type="subcellular location">
    <subcellularLocation>
        <location evidence="6">Cell membrane</location>
        <topology evidence="6">Multi-pass membrane protein</topology>
    </subcellularLocation>
    <subcellularLocation>
        <location evidence="1">Membrane</location>
        <topology evidence="1">Multi-pass membrane protein</topology>
    </subcellularLocation>
</comment>
<feature type="transmembrane region" description="Helical" evidence="6">
    <location>
        <begin position="139"/>
        <end position="164"/>
    </location>
</feature>
<accession>A0A220VFU8</accession>
<feature type="transmembrane region" description="Helical" evidence="6">
    <location>
        <begin position="176"/>
        <end position="199"/>
    </location>
</feature>
<evidence type="ECO:0000256" key="5">
    <source>
        <dbReference type="ARBA" id="ARBA00023136"/>
    </source>
</evidence>
<proteinExistence type="inferred from homology"/>
<name>A0A220VFU8_9GAMM</name>
<evidence type="ECO:0000313" key="7">
    <source>
        <dbReference type="EMBL" id="ASK79106.1"/>
    </source>
</evidence>
<feature type="transmembrane region" description="Helical" evidence="6">
    <location>
        <begin position="211"/>
        <end position="230"/>
    </location>
</feature>
<evidence type="ECO:0000256" key="3">
    <source>
        <dbReference type="ARBA" id="ARBA00022692"/>
    </source>
</evidence>
<feature type="transmembrane region" description="Helical" evidence="6">
    <location>
        <begin position="242"/>
        <end position="259"/>
    </location>
</feature>
<dbReference type="InterPro" id="IPR002781">
    <property type="entry name" value="TM_pro_TauE-like"/>
</dbReference>